<keyword evidence="2 5" id="KW-0645">Protease</keyword>
<evidence type="ECO:0000256" key="4">
    <source>
        <dbReference type="ARBA" id="ARBA00022825"/>
    </source>
</evidence>
<evidence type="ECO:0000256" key="5">
    <source>
        <dbReference type="PROSITE-ProRule" id="PRU01240"/>
    </source>
</evidence>
<dbReference type="PANTHER" id="PTHR43806:SF11">
    <property type="entry name" value="CEREVISIN-RELATED"/>
    <property type="match status" value="1"/>
</dbReference>
<proteinExistence type="inferred from homology"/>
<evidence type="ECO:0000256" key="1">
    <source>
        <dbReference type="ARBA" id="ARBA00011073"/>
    </source>
</evidence>
<feature type="active site" description="Charge relay system" evidence="5">
    <location>
        <position position="299"/>
    </location>
</feature>
<dbReference type="Pfam" id="PF00082">
    <property type="entry name" value="Peptidase_S8"/>
    <property type="match status" value="1"/>
</dbReference>
<evidence type="ECO:0000313" key="7">
    <source>
        <dbReference type="EMBL" id="MBO1307935.1"/>
    </source>
</evidence>
<dbReference type="Proteomes" id="UP000664601">
    <property type="component" value="Unassembled WGS sequence"/>
</dbReference>
<dbReference type="CDD" id="cd04847">
    <property type="entry name" value="Peptidases_S8_Subtilisin_like_2"/>
    <property type="match status" value="1"/>
</dbReference>
<dbReference type="InterPro" id="IPR034074">
    <property type="entry name" value="Y4bN_pept_dom"/>
</dbReference>
<dbReference type="RefSeq" id="WP_207674921.1">
    <property type="nucleotide sequence ID" value="NZ_JAFREM010000028.1"/>
</dbReference>
<keyword evidence="4 5" id="KW-0720">Serine protease</keyword>
<keyword evidence="3 5" id="KW-0378">Hydrolase</keyword>
<dbReference type="PROSITE" id="PS51892">
    <property type="entry name" value="SUBTILASE"/>
    <property type="match status" value="1"/>
</dbReference>
<evidence type="ECO:0000259" key="6">
    <source>
        <dbReference type="Pfam" id="PF00082"/>
    </source>
</evidence>
<dbReference type="InterPro" id="IPR036852">
    <property type="entry name" value="Peptidase_S8/S53_dom_sf"/>
</dbReference>
<dbReference type="InterPro" id="IPR000209">
    <property type="entry name" value="Peptidase_S8/S53_dom"/>
</dbReference>
<organism evidence="7 8">
    <name type="scientific">Candidatus Enterococcus moelleringii</name>
    <dbReference type="NCBI Taxonomy" id="2815325"/>
    <lineage>
        <taxon>Bacteria</taxon>
        <taxon>Bacillati</taxon>
        <taxon>Bacillota</taxon>
        <taxon>Bacilli</taxon>
        <taxon>Lactobacillales</taxon>
        <taxon>Enterococcaceae</taxon>
        <taxon>Enterococcus</taxon>
    </lineage>
</organism>
<dbReference type="InterPro" id="IPR050131">
    <property type="entry name" value="Peptidase_S8_subtilisin-like"/>
</dbReference>
<protein>
    <submittedName>
        <fullName evidence="7">S8 family peptidase</fullName>
    </submittedName>
</protein>
<dbReference type="EMBL" id="JAFREM010000028">
    <property type="protein sequence ID" value="MBO1307935.1"/>
    <property type="molecule type" value="Genomic_DNA"/>
</dbReference>
<name>A0ABS3LFU3_9ENTE</name>
<sequence>MADDKKNPLIINGLSLAQIGETPKRGGDLNEFKKWRRTLSQARIHLKTRLEGVQQELQNLPEEYKLSNYYLRIDYPSDFLAKSYQVNSIYNDAKLDLIGSNIWIDDNEKTGRSDYLRGTDENLVLLMNLIENTSIKVQKREICRMEDIQLLKPIMFTNDFIEEGFYELAFHAVTSLEELLKKLEVLLAINSNDYTFQAFENNVVFVYLCVTEEMYKKIEKFNPLRSVYPAGNRDYTGGSGGFETTVNNKKIGVLTRDIINQLPWVGLIDGGVSTEEAFFQTVTQLHEVEEKASLGLVEHGSSVASILLYGDLNDQTDSEITPDFRVFSVRALPSEKDVEFNLISLEKLIEEVIPVNTHIKVWNLSIGPQGPILDEVVSSLTRLLDMLAYKHDVIFVIAAGNTGEYQGIARRIQIPADSVNNITVSSHYRKFGKNIPAPYNSIEPGREGGKLKPDIIDRGGLGHVDPVYTISTYGYLKNKVEGTSFAAPQVSRKLASIMNMYPEISTLKARALLEHSIALQIEKERPISIYAKGELKDNEYQLLQSNNDEIRVMYSGQISAKGYVVLPIPIPDDVEAKMIEFTWTVVTKTKVNPDFPDRYTEYTVEDDFYPNSHKYKYKGANSQTVILDLSEEDHQNEAEKLLENGYKKSSYPNKDNPKYLTEEARRKDQLKWDTLKTQKLRKQRSSVNEPFLRLHGLSRSESRDRIEYVAVVTVKFKGDEEVLAKVLQKYPVLQTIAVRERTQQRI</sequence>
<accession>A0ABS3LFU3</accession>
<comment type="caution">
    <text evidence="7">The sequence shown here is derived from an EMBL/GenBank/DDBJ whole genome shotgun (WGS) entry which is preliminary data.</text>
</comment>
<evidence type="ECO:0000313" key="8">
    <source>
        <dbReference type="Proteomes" id="UP000664601"/>
    </source>
</evidence>
<dbReference type="Gene3D" id="3.40.50.200">
    <property type="entry name" value="Peptidase S8/S53 domain"/>
    <property type="match status" value="1"/>
</dbReference>
<feature type="active site" description="Charge relay system" evidence="5">
    <location>
        <position position="484"/>
    </location>
</feature>
<dbReference type="PANTHER" id="PTHR43806">
    <property type="entry name" value="PEPTIDASE S8"/>
    <property type="match status" value="1"/>
</dbReference>
<feature type="active site" description="Charge relay system" evidence="5">
    <location>
        <position position="269"/>
    </location>
</feature>
<keyword evidence="8" id="KW-1185">Reference proteome</keyword>
<reference evidence="7 8" key="1">
    <citation type="submission" date="2021-03" db="EMBL/GenBank/DDBJ databases">
        <title>Enterococcal diversity collection.</title>
        <authorList>
            <person name="Gilmore M.S."/>
            <person name="Schwartzman J."/>
            <person name="Van Tyne D."/>
            <person name="Martin M."/>
            <person name="Earl A.M."/>
            <person name="Manson A.L."/>
            <person name="Straub T."/>
            <person name="Salamzade R."/>
            <person name="Saavedra J."/>
            <person name="Lebreton F."/>
            <person name="Prichula J."/>
            <person name="Schaufler K."/>
            <person name="Gaca A."/>
            <person name="Sgardioli B."/>
            <person name="Wagenaar J."/>
            <person name="Strong T."/>
        </authorList>
    </citation>
    <scope>NUCLEOTIDE SEQUENCE [LARGE SCALE GENOMIC DNA]</scope>
    <source>
        <strain evidence="7 8">669A</strain>
    </source>
</reference>
<evidence type="ECO:0000256" key="2">
    <source>
        <dbReference type="ARBA" id="ARBA00022670"/>
    </source>
</evidence>
<feature type="domain" description="Peptidase S8/S53" evidence="6">
    <location>
        <begin position="265"/>
        <end position="517"/>
    </location>
</feature>
<evidence type="ECO:0000256" key="3">
    <source>
        <dbReference type="ARBA" id="ARBA00022801"/>
    </source>
</evidence>
<comment type="similarity">
    <text evidence="1 5">Belongs to the peptidase S8 family.</text>
</comment>
<dbReference type="SUPFAM" id="SSF52743">
    <property type="entry name" value="Subtilisin-like"/>
    <property type="match status" value="1"/>
</dbReference>
<gene>
    <name evidence="7" type="ORF">JZO70_17300</name>
</gene>